<gene>
    <name evidence="2" type="ORF">RJT34_29520</name>
</gene>
<dbReference type="InterPro" id="IPR053249">
    <property type="entry name" value="LFS"/>
</dbReference>
<organism evidence="2 3">
    <name type="scientific">Clitoria ternatea</name>
    <name type="common">Butterfly pea</name>
    <dbReference type="NCBI Taxonomy" id="43366"/>
    <lineage>
        <taxon>Eukaryota</taxon>
        <taxon>Viridiplantae</taxon>
        <taxon>Streptophyta</taxon>
        <taxon>Embryophyta</taxon>
        <taxon>Tracheophyta</taxon>
        <taxon>Spermatophyta</taxon>
        <taxon>Magnoliopsida</taxon>
        <taxon>eudicotyledons</taxon>
        <taxon>Gunneridae</taxon>
        <taxon>Pentapetalae</taxon>
        <taxon>rosids</taxon>
        <taxon>fabids</taxon>
        <taxon>Fabales</taxon>
        <taxon>Fabaceae</taxon>
        <taxon>Papilionoideae</taxon>
        <taxon>50 kb inversion clade</taxon>
        <taxon>NPAAA clade</taxon>
        <taxon>indigoferoid/millettioid clade</taxon>
        <taxon>Phaseoleae</taxon>
        <taxon>Clitoria</taxon>
    </lineage>
</organism>
<comment type="caution">
    <text evidence="2">The sequence shown here is derived from an EMBL/GenBank/DDBJ whole genome shotgun (WGS) entry which is preliminary data.</text>
</comment>
<feature type="region of interest" description="Disordered" evidence="1">
    <location>
        <begin position="1"/>
        <end position="22"/>
    </location>
</feature>
<dbReference type="AlphaFoldDB" id="A0AAN9I9P5"/>
<dbReference type="EMBL" id="JAYKXN010000007">
    <property type="protein sequence ID" value="KAK7272723.1"/>
    <property type="molecule type" value="Genomic_DNA"/>
</dbReference>
<dbReference type="GO" id="GO:0004864">
    <property type="term" value="F:protein phosphatase inhibitor activity"/>
    <property type="evidence" value="ECO:0007669"/>
    <property type="project" value="UniProtKB-ARBA"/>
</dbReference>
<sequence>MEHVGQLSQSTKEAKWKGKATTQVKGNKAEQIWPLIEDFFGLDKWFPSISTCIPLEGISGQPGCVRFCAGFKTPVDDHDKQRVNWSKQKLLSIDPTHFTLCYSIIDGNVGFHSYVSTWKVLPKDDGCEIEWIYEVEPVEGWKLELLDSYIDNGLQVMAQRMQGALKTMEQALRG</sequence>
<evidence type="ECO:0000313" key="2">
    <source>
        <dbReference type="EMBL" id="KAK7272723.1"/>
    </source>
</evidence>
<dbReference type="PANTHER" id="PTHR33789:SF3">
    <property type="entry name" value="LACHRYMATORY-FACTOR SYNTHASE-LIKE"/>
    <property type="match status" value="1"/>
</dbReference>
<dbReference type="Proteomes" id="UP001359559">
    <property type="component" value="Unassembled WGS sequence"/>
</dbReference>
<dbReference type="InterPro" id="IPR019587">
    <property type="entry name" value="Polyketide_cyclase/dehydratase"/>
</dbReference>
<evidence type="ECO:0000256" key="1">
    <source>
        <dbReference type="SAM" id="MobiDB-lite"/>
    </source>
</evidence>
<keyword evidence="3" id="KW-1185">Reference proteome</keyword>
<protein>
    <recommendedName>
        <fullName evidence="4">Lachrymatory-factor synthase</fullName>
    </recommendedName>
</protein>
<dbReference type="CDD" id="cd07821">
    <property type="entry name" value="PYR_PYL_RCAR_like"/>
    <property type="match status" value="1"/>
</dbReference>
<dbReference type="InterPro" id="IPR023393">
    <property type="entry name" value="START-like_dom_sf"/>
</dbReference>
<dbReference type="SUPFAM" id="SSF55961">
    <property type="entry name" value="Bet v1-like"/>
    <property type="match status" value="1"/>
</dbReference>
<reference evidence="2 3" key="1">
    <citation type="submission" date="2024-01" db="EMBL/GenBank/DDBJ databases">
        <title>The genomes of 5 underutilized Papilionoideae crops provide insights into root nodulation and disease resistance.</title>
        <authorList>
            <person name="Yuan L."/>
        </authorList>
    </citation>
    <scope>NUCLEOTIDE SEQUENCE [LARGE SCALE GENOMIC DNA]</scope>
    <source>
        <strain evidence="2">LY-2023</strain>
        <tissue evidence="2">Leaf</tissue>
    </source>
</reference>
<dbReference type="Gene3D" id="3.30.530.20">
    <property type="match status" value="1"/>
</dbReference>
<feature type="compositionally biased region" description="Polar residues" evidence="1">
    <location>
        <begin position="1"/>
        <end position="11"/>
    </location>
</feature>
<evidence type="ECO:0008006" key="4">
    <source>
        <dbReference type="Google" id="ProtNLM"/>
    </source>
</evidence>
<dbReference type="PANTHER" id="PTHR33789">
    <property type="entry name" value="LACHRYMATORY-FACTOR SYNTHASE"/>
    <property type="match status" value="1"/>
</dbReference>
<name>A0AAN9I9P5_CLITE</name>
<evidence type="ECO:0000313" key="3">
    <source>
        <dbReference type="Proteomes" id="UP001359559"/>
    </source>
</evidence>
<dbReference type="FunFam" id="3.30.530.20:FF:000064">
    <property type="entry name" value="Lachrymatory-factor synthase"/>
    <property type="match status" value="1"/>
</dbReference>
<dbReference type="Pfam" id="PF10604">
    <property type="entry name" value="Polyketide_cyc2"/>
    <property type="match status" value="1"/>
</dbReference>
<accession>A0AAN9I9P5</accession>
<proteinExistence type="predicted"/>